<comment type="subcellular location">
    <subcellularLocation>
        <location evidence="1">Membrane</location>
        <topology evidence="1">Single-pass membrane protein</topology>
    </subcellularLocation>
</comment>
<dbReference type="InterPro" id="IPR012879">
    <property type="entry name" value="CCDC47"/>
</dbReference>
<feature type="compositionally biased region" description="Basic residues" evidence="5">
    <location>
        <begin position="376"/>
        <end position="389"/>
    </location>
</feature>
<dbReference type="GO" id="GO:0005509">
    <property type="term" value="F:calcium ion binding"/>
    <property type="evidence" value="ECO:0007669"/>
    <property type="project" value="InterPro"/>
</dbReference>
<dbReference type="GO" id="GO:0032469">
    <property type="term" value="P:endoplasmic reticulum calcium ion homeostasis"/>
    <property type="evidence" value="ECO:0007669"/>
    <property type="project" value="InterPro"/>
</dbReference>
<evidence type="ECO:0000256" key="5">
    <source>
        <dbReference type="SAM" id="MobiDB-lite"/>
    </source>
</evidence>
<protein>
    <submittedName>
        <fullName evidence="7">DUF1682-domain-containing protein</fullName>
    </submittedName>
</protein>
<gene>
    <name evidence="7" type="ORF">BXZ70DRAFT_903961</name>
</gene>
<name>A0A8K0UVK9_9AGAR</name>
<accession>A0A8K0UVK9</accession>
<dbReference type="GO" id="GO:0016020">
    <property type="term" value="C:membrane"/>
    <property type="evidence" value="ECO:0007669"/>
    <property type="project" value="UniProtKB-SubCell"/>
</dbReference>
<evidence type="ECO:0000313" key="7">
    <source>
        <dbReference type="EMBL" id="KAH8105825.1"/>
    </source>
</evidence>
<evidence type="ECO:0000256" key="2">
    <source>
        <dbReference type="ARBA" id="ARBA00022692"/>
    </source>
</evidence>
<sequence length="389" mass="43992">MSFNPISMVVGALTPPPPSLTEDYDGLEYRWKVFTFRPALFQFEIFLLAAVLLYTALYFIGRSANVRRANKWFDAHLELYQSQFTKPHQKGGLTQDGNSDFFVFSTGRRAIKALHTTFTLRPRHDFFQLIYQTLWGFVELDYRVNDVVELTFTFKDSASVPDCVWAIVAKDELKGIRSKRWDLTFTKTTENPNLPTSLTVMSEFADITENLLKTHGPLSLSTVLSNPAVLPYFRSLSLTDQPRTRPYAPVPASERGKHLILSLNIPPSGTATLPLVQAVFQLVDIIAGEGGWGIGKSPLTSKGPGVGLNGSLRPETRSKLKKAREELDKELKEELAKEKREEQAEEKAAAKRKAEEERLSRLSASEQKKALEREKKRLMRKTQGKTKVR</sequence>
<dbReference type="EMBL" id="JAEVFJ010000003">
    <property type="protein sequence ID" value="KAH8105825.1"/>
    <property type="molecule type" value="Genomic_DNA"/>
</dbReference>
<dbReference type="Pfam" id="PF07946">
    <property type="entry name" value="CCDC47"/>
    <property type="match status" value="1"/>
</dbReference>
<evidence type="ECO:0000313" key="8">
    <source>
        <dbReference type="Proteomes" id="UP000813824"/>
    </source>
</evidence>
<feature type="compositionally biased region" description="Basic and acidic residues" evidence="5">
    <location>
        <begin position="314"/>
        <end position="375"/>
    </location>
</feature>
<keyword evidence="4 6" id="KW-0472">Membrane</keyword>
<proteinExistence type="predicted"/>
<keyword evidence="8" id="KW-1185">Reference proteome</keyword>
<dbReference type="PANTHER" id="PTHR12883">
    <property type="entry name" value="ADIPOCYTE-SPECIFIC PROTEIN 4-RELATED"/>
    <property type="match status" value="1"/>
</dbReference>
<feature type="transmembrane region" description="Helical" evidence="6">
    <location>
        <begin position="39"/>
        <end position="61"/>
    </location>
</feature>
<feature type="region of interest" description="Disordered" evidence="5">
    <location>
        <begin position="296"/>
        <end position="389"/>
    </location>
</feature>
<evidence type="ECO:0000256" key="4">
    <source>
        <dbReference type="ARBA" id="ARBA00023136"/>
    </source>
</evidence>
<dbReference type="AlphaFoldDB" id="A0A8K0UVK9"/>
<organism evidence="7 8">
    <name type="scientific">Cristinia sonorae</name>
    <dbReference type="NCBI Taxonomy" id="1940300"/>
    <lineage>
        <taxon>Eukaryota</taxon>
        <taxon>Fungi</taxon>
        <taxon>Dikarya</taxon>
        <taxon>Basidiomycota</taxon>
        <taxon>Agaricomycotina</taxon>
        <taxon>Agaricomycetes</taxon>
        <taxon>Agaricomycetidae</taxon>
        <taxon>Agaricales</taxon>
        <taxon>Pleurotineae</taxon>
        <taxon>Stephanosporaceae</taxon>
        <taxon>Cristinia</taxon>
    </lineage>
</organism>
<evidence type="ECO:0000256" key="1">
    <source>
        <dbReference type="ARBA" id="ARBA00004167"/>
    </source>
</evidence>
<dbReference type="GO" id="GO:0005783">
    <property type="term" value="C:endoplasmic reticulum"/>
    <property type="evidence" value="ECO:0007669"/>
    <property type="project" value="InterPro"/>
</dbReference>
<comment type="caution">
    <text evidence="7">The sequence shown here is derived from an EMBL/GenBank/DDBJ whole genome shotgun (WGS) entry which is preliminary data.</text>
</comment>
<keyword evidence="3 6" id="KW-1133">Transmembrane helix</keyword>
<dbReference type="Proteomes" id="UP000813824">
    <property type="component" value="Unassembled WGS sequence"/>
</dbReference>
<dbReference type="PANTHER" id="PTHR12883:SF0">
    <property type="entry name" value="PAT COMPLEX SUBUNIT CCDC47"/>
    <property type="match status" value="1"/>
</dbReference>
<evidence type="ECO:0000256" key="3">
    <source>
        <dbReference type="ARBA" id="ARBA00022989"/>
    </source>
</evidence>
<dbReference type="OrthoDB" id="10039147at2759"/>
<reference evidence="7" key="1">
    <citation type="journal article" date="2021" name="New Phytol.">
        <title>Evolutionary innovations through gain and loss of genes in the ectomycorrhizal Boletales.</title>
        <authorList>
            <person name="Wu G."/>
            <person name="Miyauchi S."/>
            <person name="Morin E."/>
            <person name="Kuo A."/>
            <person name="Drula E."/>
            <person name="Varga T."/>
            <person name="Kohler A."/>
            <person name="Feng B."/>
            <person name="Cao Y."/>
            <person name="Lipzen A."/>
            <person name="Daum C."/>
            <person name="Hundley H."/>
            <person name="Pangilinan J."/>
            <person name="Johnson J."/>
            <person name="Barry K."/>
            <person name="LaButti K."/>
            <person name="Ng V."/>
            <person name="Ahrendt S."/>
            <person name="Min B."/>
            <person name="Choi I.G."/>
            <person name="Park H."/>
            <person name="Plett J.M."/>
            <person name="Magnuson J."/>
            <person name="Spatafora J.W."/>
            <person name="Nagy L.G."/>
            <person name="Henrissat B."/>
            <person name="Grigoriev I.V."/>
            <person name="Yang Z.L."/>
            <person name="Xu J."/>
            <person name="Martin F.M."/>
        </authorList>
    </citation>
    <scope>NUCLEOTIDE SEQUENCE</scope>
    <source>
        <strain evidence="7">KKN 215</strain>
    </source>
</reference>
<evidence type="ECO:0000256" key="6">
    <source>
        <dbReference type="SAM" id="Phobius"/>
    </source>
</evidence>
<keyword evidence="2 6" id="KW-0812">Transmembrane</keyword>